<comment type="caution">
    <text evidence="3">The sequence shown here is derived from an EMBL/GenBank/DDBJ whole genome shotgun (WGS) entry which is preliminary data.</text>
</comment>
<feature type="domain" description="Mce/MlaD" evidence="2">
    <location>
        <begin position="36"/>
        <end position="113"/>
    </location>
</feature>
<evidence type="ECO:0000313" key="3">
    <source>
        <dbReference type="EMBL" id="MDX8150714.1"/>
    </source>
</evidence>
<proteinExistence type="predicted"/>
<dbReference type="Pfam" id="PF02470">
    <property type="entry name" value="MlaD"/>
    <property type="match status" value="1"/>
</dbReference>
<name>A0ABU4VFY8_9ACTN</name>
<organism evidence="3 4">
    <name type="scientific">Patulibacter brassicae</name>
    <dbReference type="NCBI Taxonomy" id="1705717"/>
    <lineage>
        <taxon>Bacteria</taxon>
        <taxon>Bacillati</taxon>
        <taxon>Actinomycetota</taxon>
        <taxon>Thermoleophilia</taxon>
        <taxon>Solirubrobacterales</taxon>
        <taxon>Patulibacteraceae</taxon>
        <taxon>Patulibacter</taxon>
    </lineage>
</organism>
<evidence type="ECO:0000313" key="4">
    <source>
        <dbReference type="Proteomes" id="UP001277761"/>
    </source>
</evidence>
<keyword evidence="1" id="KW-0472">Membrane</keyword>
<dbReference type="Proteomes" id="UP001277761">
    <property type="component" value="Unassembled WGS sequence"/>
</dbReference>
<protein>
    <submittedName>
        <fullName evidence="3">MlaD family protein</fullName>
    </submittedName>
</protein>
<keyword evidence="1" id="KW-1133">Transmembrane helix</keyword>
<dbReference type="EMBL" id="JAXAVX010000001">
    <property type="protein sequence ID" value="MDX8150714.1"/>
    <property type="molecule type" value="Genomic_DNA"/>
</dbReference>
<feature type="transmembrane region" description="Helical" evidence="1">
    <location>
        <begin position="12"/>
        <end position="29"/>
    </location>
</feature>
<sequence>MHAVRRVVLDRPWVLILAALVVAFAWWVLQTRKQDHTVRAAFSSGVSLVPGLDVQIDGVDVGKVEKVKYEDGQALVDLGISDSSAWPLHQGTKAEIRFGTTVGNGTRSVSLHPGPTNAPEIPDNGIIARKDTITPVEFDEIFDTLDARTRQRLRAASQGTADAVDGREARIKSALKSAPGATETVNGVLGELAADGDALQGLVANGDRVTGTLARRQETVSDLVSVAAQTFSAFGARTQQIRASLDRFAPMLDDTKSIMARLDTSLDKADSLLQAVQPGAKELPSLAREAGPALVQLQDTAPTAARTLRTVRDVSPDLSKLLDVATPFMAPAAKAVDQLAPAMHCIRPYAPEIAGWASTWGGFTQNYDTVAHYPRIHLREGATSVNGFLPNSELFTSLSNLGLADYRYAMPRPPGLNAGKPQFLPECGITKDALDATKDPEKP</sequence>
<keyword evidence="4" id="KW-1185">Reference proteome</keyword>
<reference evidence="3 4" key="1">
    <citation type="submission" date="2023-11" db="EMBL/GenBank/DDBJ databases">
        <authorList>
            <person name="Xu M."/>
            <person name="Jiang T."/>
        </authorList>
    </citation>
    <scope>NUCLEOTIDE SEQUENCE [LARGE SCALE GENOMIC DNA]</scope>
    <source>
        <strain evidence="3 4">SD</strain>
    </source>
</reference>
<dbReference type="PANTHER" id="PTHR33371:SF16">
    <property type="entry name" value="MCE-FAMILY PROTEIN MCE3F"/>
    <property type="match status" value="1"/>
</dbReference>
<dbReference type="InterPro" id="IPR003399">
    <property type="entry name" value="Mce/MlaD"/>
</dbReference>
<dbReference type="InterPro" id="IPR052336">
    <property type="entry name" value="MlaD_Phospholipid_Transporter"/>
</dbReference>
<evidence type="ECO:0000256" key="1">
    <source>
        <dbReference type="SAM" id="Phobius"/>
    </source>
</evidence>
<accession>A0ABU4VFY8</accession>
<dbReference type="PANTHER" id="PTHR33371">
    <property type="entry name" value="INTERMEMBRANE PHOSPHOLIPID TRANSPORT SYSTEM BINDING PROTEIN MLAD-RELATED"/>
    <property type="match status" value="1"/>
</dbReference>
<keyword evidence="1" id="KW-0812">Transmembrane</keyword>
<evidence type="ECO:0000259" key="2">
    <source>
        <dbReference type="Pfam" id="PF02470"/>
    </source>
</evidence>
<gene>
    <name evidence="3" type="ORF">SK069_03835</name>
</gene>